<dbReference type="EMBL" id="JBHTJP010000032">
    <property type="protein sequence ID" value="MFD0976494.1"/>
    <property type="molecule type" value="Genomic_DNA"/>
</dbReference>
<comment type="caution">
    <text evidence="2">The sequence shown here is derived from an EMBL/GenBank/DDBJ whole genome shotgun (WGS) entry which is preliminary data.</text>
</comment>
<gene>
    <name evidence="2" type="ORF">ACFQ1G_06805</name>
</gene>
<feature type="signal peptide" evidence="1">
    <location>
        <begin position="1"/>
        <end position="20"/>
    </location>
</feature>
<name>A0ABW3IF29_9FLAO</name>
<evidence type="ECO:0008006" key="4">
    <source>
        <dbReference type="Google" id="ProtNLM"/>
    </source>
</evidence>
<protein>
    <recommendedName>
        <fullName evidence="4">Outer membrane protein with beta-barrel domain</fullName>
    </recommendedName>
</protein>
<proteinExistence type="predicted"/>
<organism evidence="2 3">
    <name type="scientific">Salinimicrobium gaetbulicola</name>
    <dbReference type="NCBI Taxonomy" id="999702"/>
    <lineage>
        <taxon>Bacteria</taxon>
        <taxon>Pseudomonadati</taxon>
        <taxon>Bacteroidota</taxon>
        <taxon>Flavobacteriia</taxon>
        <taxon>Flavobacteriales</taxon>
        <taxon>Flavobacteriaceae</taxon>
        <taxon>Salinimicrobium</taxon>
    </lineage>
</organism>
<evidence type="ECO:0000313" key="3">
    <source>
        <dbReference type="Proteomes" id="UP001597100"/>
    </source>
</evidence>
<evidence type="ECO:0000313" key="2">
    <source>
        <dbReference type="EMBL" id="MFD0976494.1"/>
    </source>
</evidence>
<dbReference type="RefSeq" id="WP_380737865.1">
    <property type="nucleotide sequence ID" value="NZ_JBHTJP010000032.1"/>
</dbReference>
<feature type="chain" id="PRO_5047305047" description="Outer membrane protein with beta-barrel domain" evidence="1">
    <location>
        <begin position="21"/>
        <end position="174"/>
    </location>
</feature>
<reference evidence="3" key="1">
    <citation type="journal article" date="2019" name="Int. J. Syst. Evol. Microbiol.">
        <title>The Global Catalogue of Microorganisms (GCM) 10K type strain sequencing project: providing services to taxonomists for standard genome sequencing and annotation.</title>
        <authorList>
            <consortium name="The Broad Institute Genomics Platform"/>
            <consortium name="The Broad Institute Genome Sequencing Center for Infectious Disease"/>
            <person name="Wu L."/>
            <person name="Ma J."/>
        </authorList>
    </citation>
    <scope>NUCLEOTIDE SEQUENCE [LARGE SCALE GENOMIC DNA]</scope>
    <source>
        <strain evidence="3">CCUG 60898</strain>
    </source>
</reference>
<sequence length="174" mass="19816">MKKAFLGILFLVFLFSGTRAYPQQGINVTAGIGLPELINLGLRVQFNQTQLGFSVGTFPDPVEDIYSLAADYYYHFGGSSEFTDLRPWFFKAGLEYSKSETEWEEVSYLFLVPRVGREFNISERFAIALEAGIFVILSEKEKEKRDSPESIWNFEFDFTGSVLPAAGLNLIYRF</sequence>
<dbReference type="Proteomes" id="UP001597100">
    <property type="component" value="Unassembled WGS sequence"/>
</dbReference>
<evidence type="ECO:0000256" key="1">
    <source>
        <dbReference type="SAM" id="SignalP"/>
    </source>
</evidence>
<keyword evidence="3" id="KW-1185">Reference proteome</keyword>
<accession>A0ABW3IF29</accession>
<keyword evidence="1" id="KW-0732">Signal</keyword>